<dbReference type="Pfam" id="PF01740">
    <property type="entry name" value="STAS"/>
    <property type="match status" value="1"/>
</dbReference>
<dbReference type="PROSITE" id="PS50801">
    <property type="entry name" value="STAS"/>
    <property type="match status" value="1"/>
</dbReference>
<proteinExistence type="inferred from homology"/>
<dbReference type="PANTHER" id="PTHR33495">
    <property type="entry name" value="ANTI-SIGMA FACTOR ANTAGONIST TM_1081-RELATED-RELATED"/>
    <property type="match status" value="1"/>
</dbReference>
<evidence type="ECO:0000256" key="2">
    <source>
        <dbReference type="RuleBase" id="RU003749"/>
    </source>
</evidence>
<reference evidence="4" key="1">
    <citation type="submission" date="2020-02" db="EMBL/GenBank/DDBJ databases">
        <authorList>
            <person name="Meier V. D."/>
        </authorList>
    </citation>
    <scope>NUCLEOTIDE SEQUENCE</scope>
    <source>
        <strain evidence="4">AVDCRST_MAG38</strain>
    </source>
</reference>
<dbReference type="CDD" id="cd07043">
    <property type="entry name" value="STAS_anti-anti-sigma_factors"/>
    <property type="match status" value="1"/>
</dbReference>
<evidence type="ECO:0000256" key="1">
    <source>
        <dbReference type="ARBA" id="ARBA00009013"/>
    </source>
</evidence>
<dbReference type="EMBL" id="CADCVJ010000240">
    <property type="protein sequence ID" value="CAA9496507.1"/>
    <property type="molecule type" value="Genomic_DNA"/>
</dbReference>
<gene>
    <name evidence="4" type="ORF">AVDCRST_MAG38-2956</name>
</gene>
<dbReference type="GO" id="GO:0043856">
    <property type="term" value="F:anti-sigma factor antagonist activity"/>
    <property type="evidence" value="ECO:0007669"/>
    <property type="project" value="InterPro"/>
</dbReference>
<comment type="similarity">
    <text evidence="1 2">Belongs to the anti-sigma-factor antagonist family.</text>
</comment>
<dbReference type="InterPro" id="IPR002645">
    <property type="entry name" value="STAS_dom"/>
</dbReference>
<dbReference type="NCBIfam" id="TIGR00377">
    <property type="entry name" value="ant_ant_sig"/>
    <property type="match status" value="1"/>
</dbReference>
<dbReference type="Gene3D" id="3.30.750.24">
    <property type="entry name" value="STAS domain"/>
    <property type="match status" value="1"/>
</dbReference>
<dbReference type="AlphaFoldDB" id="A0A6J4SME2"/>
<name>A0A6J4SME2_9ACTN</name>
<accession>A0A6J4SME2</accession>
<dbReference type="InterPro" id="IPR003658">
    <property type="entry name" value="Anti-sigma_ant"/>
</dbReference>
<dbReference type="PANTHER" id="PTHR33495:SF2">
    <property type="entry name" value="ANTI-SIGMA FACTOR ANTAGONIST TM_1081-RELATED"/>
    <property type="match status" value="1"/>
</dbReference>
<evidence type="ECO:0000259" key="3">
    <source>
        <dbReference type="PROSITE" id="PS50801"/>
    </source>
</evidence>
<dbReference type="SUPFAM" id="SSF52091">
    <property type="entry name" value="SpoIIaa-like"/>
    <property type="match status" value="1"/>
</dbReference>
<organism evidence="4">
    <name type="scientific">uncultured Solirubrobacteraceae bacterium</name>
    <dbReference type="NCBI Taxonomy" id="1162706"/>
    <lineage>
        <taxon>Bacteria</taxon>
        <taxon>Bacillati</taxon>
        <taxon>Actinomycetota</taxon>
        <taxon>Thermoleophilia</taxon>
        <taxon>Solirubrobacterales</taxon>
        <taxon>Solirubrobacteraceae</taxon>
        <taxon>environmental samples</taxon>
    </lineage>
</organism>
<feature type="domain" description="STAS" evidence="3">
    <location>
        <begin position="16"/>
        <end position="113"/>
    </location>
</feature>
<sequence>MASFAFEHGPVASGHLIVASGELDVTAVDEMSTLFAMAIAGTRGAVIMDLSRVHFVDSTALATLLQGARELRRVGKRLLVVAADGPVRSLLEITGLAQSFTLRETRADAIADADQRADSG</sequence>
<protein>
    <recommendedName>
        <fullName evidence="2">Anti-sigma factor antagonist</fullName>
    </recommendedName>
</protein>
<dbReference type="InterPro" id="IPR036513">
    <property type="entry name" value="STAS_dom_sf"/>
</dbReference>
<evidence type="ECO:0000313" key="4">
    <source>
        <dbReference type="EMBL" id="CAA9496507.1"/>
    </source>
</evidence>